<accession>A0A7K2IT56</accession>
<dbReference type="SUPFAM" id="SSF52540">
    <property type="entry name" value="P-loop containing nucleoside triphosphate hydrolases"/>
    <property type="match status" value="1"/>
</dbReference>
<dbReference type="InterPro" id="IPR003439">
    <property type="entry name" value="ABC_transporter-like_ATP-bd"/>
</dbReference>
<organism evidence="5 6">
    <name type="scientific">Nocardiopsis alba</name>
    <dbReference type="NCBI Taxonomy" id="53437"/>
    <lineage>
        <taxon>Bacteria</taxon>
        <taxon>Bacillati</taxon>
        <taxon>Actinomycetota</taxon>
        <taxon>Actinomycetes</taxon>
        <taxon>Streptosporangiales</taxon>
        <taxon>Nocardiopsidaceae</taxon>
        <taxon>Nocardiopsis</taxon>
    </lineage>
</organism>
<evidence type="ECO:0000259" key="4">
    <source>
        <dbReference type="PROSITE" id="PS50893"/>
    </source>
</evidence>
<evidence type="ECO:0000313" key="6">
    <source>
        <dbReference type="Proteomes" id="UP000467124"/>
    </source>
</evidence>
<dbReference type="InterPro" id="IPR003593">
    <property type="entry name" value="AAA+_ATPase"/>
</dbReference>
<dbReference type="Gene3D" id="3.40.50.300">
    <property type="entry name" value="P-loop containing nucleotide triphosphate hydrolases"/>
    <property type="match status" value="1"/>
</dbReference>
<comment type="caution">
    <text evidence="5">The sequence shown here is derived from an EMBL/GenBank/DDBJ whole genome shotgun (WGS) entry which is preliminary data.</text>
</comment>
<evidence type="ECO:0000256" key="2">
    <source>
        <dbReference type="ARBA" id="ARBA00022840"/>
    </source>
</evidence>
<dbReference type="AlphaFoldDB" id="A0A7K2IT56"/>
<dbReference type="InterPro" id="IPR027417">
    <property type="entry name" value="P-loop_NTPase"/>
</dbReference>
<feature type="domain" description="ABC transporter" evidence="4">
    <location>
        <begin position="2"/>
        <end position="227"/>
    </location>
</feature>
<gene>
    <name evidence="5" type="ORF">GTW20_13015</name>
</gene>
<keyword evidence="2 5" id="KW-0067">ATP-binding</keyword>
<dbReference type="Pfam" id="PF00005">
    <property type="entry name" value="ABC_tran"/>
    <property type="match status" value="1"/>
</dbReference>
<proteinExistence type="predicted"/>
<dbReference type="GO" id="GO:0005524">
    <property type="term" value="F:ATP binding"/>
    <property type="evidence" value="ECO:0007669"/>
    <property type="project" value="UniProtKB-KW"/>
</dbReference>
<dbReference type="SMART" id="SM00382">
    <property type="entry name" value="AAA"/>
    <property type="match status" value="1"/>
</dbReference>
<dbReference type="InterPro" id="IPR017871">
    <property type="entry name" value="ABC_transporter-like_CS"/>
</dbReference>
<reference evidence="5 6" key="1">
    <citation type="journal article" date="2019" name="Nat. Commun.">
        <title>The antimicrobial potential of Streptomyces from insect microbiomes.</title>
        <authorList>
            <person name="Chevrette M.G."/>
            <person name="Carlson C.M."/>
            <person name="Ortega H.E."/>
            <person name="Thomas C."/>
            <person name="Ananiev G.E."/>
            <person name="Barns K.J."/>
            <person name="Book A.J."/>
            <person name="Cagnazzo J."/>
            <person name="Carlos C."/>
            <person name="Flanigan W."/>
            <person name="Grubbs K.J."/>
            <person name="Horn H.A."/>
            <person name="Hoffmann F.M."/>
            <person name="Klassen J.L."/>
            <person name="Knack J.J."/>
            <person name="Lewin G.R."/>
            <person name="McDonald B.R."/>
            <person name="Muller L."/>
            <person name="Melo W.G.P."/>
            <person name="Pinto-Tomas A.A."/>
            <person name="Schmitz A."/>
            <person name="Wendt-Pienkowski E."/>
            <person name="Wildman S."/>
            <person name="Zhao M."/>
            <person name="Zhang F."/>
            <person name="Bugni T.S."/>
            <person name="Andes D.R."/>
            <person name="Pupo M.T."/>
            <person name="Currie C.R."/>
        </authorList>
    </citation>
    <scope>NUCLEOTIDE SEQUENCE [LARGE SCALE GENOMIC DNA]</scope>
    <source>
        <strain evidence="5 6">SID5840</strain>
    </source>
</reference>
<protein>
    <submittedName>
        <fullName evidence="5">ATP-binding cassette domain-containing protein</fullName>
    </submittedName>
</protein>
<evidence type="ECO:0000313" key="5">
    <source>
        <dbReference type="EMBL" id="MYR33159.1"/>
    </source>
</evidence>
<dbReference type="GO" id="GO:0022857">
    <property type="term" value="F:transmembrane transporter activity"/>
    <property type="evidence" value="ECO:0007669"/>
    <property type="project" value="TreeGrafter"/>
</dbReference>
<name>A0A7K2IT56_9ACTN</name>
<feature type="region of interest" description="Disordered" evidence="3">
    <location>
        <begin position="206"/>
        <end position="228"/>
    </location>
</feature>
<dbReference type="PANTHER" id="PTHR24220:SF86">
    <property type="entry name" value="ABC TRANSPORTER ABCH.1"/>
    <property type="match status" value="1"/>
</dbReference>
<keyword evidence="1" id="KW-0547">Nucleotide-binding</keyword>
<dbReference type="PANTHER" id="PTHR24220">
    <property type="entry name" value="IMPORT ATP-BINDING PROTEIN"/>
    <property type="match status" value="1"/>
</dbReference>
<sequence>MITLEALSRSHGSRVLWKDLDLAVEAGRTLALVGASGSGKTTLLNCMGLLDEPDSGRILFEGTDLTRAGPGRRRRFRRDHLGYLFQDYALVENATVRANLDIARRRGSGLDHERALERVGMAGRARERTHHLSGGERQRVALARLLVKDPSLVLADEPTGALDEGNTGAVVELLHRMSREGRAVVIATHDERVRDACDTVLDLGPSRNTVVGAGSGKPLKGGDHGSEG</sequence>
<evidence type="ECO:0000256" key="3">
    <source>
        <dbReference type="SAM" id="MobiDB-lite"/>
    </source>
</evidence>
<evidence type="ECO:0000256" key="1">
    <source>
        <dbReference type="ARBA" id="ARBA00022741"/>
    </source>
</evidence>
<dbReference type="PROSITE" id="PS50893">
    <property type="entry name" value="ABC_TRANSPORTER_2"/>
    <property type="match status" value="1"/>
</dbReference>
<dbReference type="InterPro" id="IPR015854">
    <property type="entry name" value="ABC_transpr_LolD-like"/>
</dbReference>
<dbReference type="RefSeq" id="WP_017534438.1">
    <property type="nucleotide sequence ID" value="NZ_JBEXQO010000004.1"/>
</dbReference>
<dbReference type="EMBL" id="WWHY01000001">
    <property type="protein sequence ID" value="MYR33159.1"/>
    <property type="molecule type" value="Genomic_DNA"/>
</dbReference>
<dbReference type="GO" id="GO:0005886">
    <property type="term" value="C:plasma membrane"/>
    <property type="evidence" value="ECO:0007669"/>
    <property type="project" value="TreeGrafter"/>
</dbReference>
<dbReference type="Proteomes" id="UP000467124">
    <property type="component" value="Unassembled WGS sequence"/>
</dbReference>
<dbReference type="PROSITE" id="PS00211">
    <property type="entry name" value="ABC_TRANSPORTER_1"/>
    <property type="match status" value="1"/>
</dbReference>
<dbReference type="GO" id="GO:0016887">
    <property type="term" value="F:ATP hydrolysis activity"/>
    <property type="evidence" value="ECO:0007669"/>
    <property type="project" value="InterPro"/>
</dbReference>